<dbReference type="Proteomes" id="UP000587524">
    <property type="component" value="Unassembled WGS sequence"/>
</dbReference>
<dbReference type="EMBL" id="JACJHZ010000015">
    <property type="protein sequence ID" value="MBA9021333.1"/>
    <property type="molecule type" value="Genomic_DNA"/>
</dbReference>
<accession>A0ABR6C8J9</accession>
<dbReference type="RefSeq" id="WP_182574598.1">
    <property type="nucleotide sequence ID" value="NZ_JACJHY010000015.1"/>
</dbReference>
<organism evidence="2 3">
    <name type="scientific">Aminobacter ciceronei</name>
    <dbReference type="NCBI Taxonomy" id="150723"/>
    <lineage>
        <taxon>Bacteria</taxon>
        <taxon>Pseudomonadati</taxon>
        <taxon>Pseudomonadota</taxon>
        <taxon>Alphaproteobacteria</taxon>
        <taxon>Hyphomicrobiales</taxon>
        <taxon>Phyllobacteriaceae</taxon>
        <taxon>Aminobacter</taxon>
    </lineage>
</organism>
<keyword evidence="3" id="KW-1185">Reference proteome</keyword>
<keyword evidence="2" id="KW-0240">DNA-directed RNA polymerase</keyword>
<protein>
    <submittedName>
        <fullName evidence="2">DNA-directed RNA polymerase specialized sigma24 family protein</fullName>
    </submittedName>
</protein>
<keyword evidence="2" id="KW-0804">Transcription</keyword>
<sequence>MNAAIEALRPAEEAVLILRGQQGIEADEVCPMLEISEGNMRFLLHRARFALRLALDRLLA</sequence>
<dbReference type="InterPro" id="IPR036388">
    <property type="entry name" value="WH-like_DNA-bd_sf"/>
</dbReference>
<dbReference type="Pfam" id="PF08281">
    <property type="entry name" value="Sigma70_r4_2"/>
    <property type="match status" value="1"/>
</dbReference>
<dbReference type="SUPFAM" id="SSF88659">
    <property type="entry name" value="Sigma3 and sigma4 domains of RNA polymerase sigma factors"/>
    <property type="match status" value="1"/>
</dbReference>
<gene>
    <name evidence="2" type="ORF">HNQ97_003339</name>
</gene>
<feature type="domain" description="RNA polymerase sigma factor 70 region 4 type 2" evidence="1">
    <location>
        <begin position="3"/>
        <end position="48"/>
    </location>
</feature>
<evidence type="ECO:0000259" key="1">
    <source>
        <dbReference type="Pfam" id="PF08281"/>
    </source>
</evidence>
<comment type="caution">
    <text evidence="2">The sequence shown here is derived from an EMBL/GenBank/DDBJ whole genome shotgun (WGS) entry which is preliminary data.</text>
</comment>
<evidence type="ECO:0000313" key="2">
    <source>
        <dbReference type="EMBL" id="MBA9021333.1"/>
    </source>
</evidence>
<dbReference type="InterPro" id="IPR013249">
    <property type="entry name" value="RNA_pol_sigma70_r4_t2"/>
</dbReference>
<proteinExistence type="predicted"/>
<reference evidence="2 3" key="1">
    <citation type="submission" date="2020-08" db="EMBL/GenBank/DDBJ databases">
        <title>Genomic Encyclopedia of Type Strains, Phase IV (KMG-IV): sequencing the most valuable type-strain genomes for metagenomic binning, comparative biology and taxonomic classification.</title>
        <authorList>
            <person name="Goeker M."/>
        </authorList>
    </citation>
    <scope>NUCLEOTIDE SEQUENCE [LARGE SCALE GENOMIC DNA]</scope>
    <source>
        <strain evidence="2 3">DSM 17455</strain>
    </source>
</reference>
<evidence type="ECO:0000313" key="3">
    <source>
        <dbReference type="Proteomes" id="UP000587524"/>
    </source>
</evidence>
<dbReference type="GO" id="GO:0000428">
    <property type="term" value="C:DNA-directed RNA polymerase complex"/>
    <property type="evidence" value="ECO:0007669"/>
    <property type="project" value="UniProtKB-KW"/>
</dbReference>
<dbReference type="InterPro" id="IPR013324">
    <property type="entry name" value="RNA_pol_sigma_r3/r4-like"/>
</dbReference>
<dbReference type="Gene3D" id="1.10.10.10">
    <property type="entry name" value="Winged helix-like DNA-binding domain superfamily/Winged helix DNA-binding domain"/>
    <property type="match status" value="1"/>
</dbReference>
<name>A0ABR6C8J9_9HYPH</name>